<dbReference type="Proteomes" id="UP000029278">
    <property type="component" value="Unassembled WGS sequence"/>
</dbReference>
<evidence type="ECO:0000313" key="2">
    <source>
        <dbReference type="EMBL" id="MUG21043.1"/>
    </source>
</evidence>
<dbReference type="PATRIC" id="fig|44252.3.peg.5584"/>
<dbReference type="GeneID" id="77010675"/>
<accession>A0A090YQL6</accession>
<dbReference type="OrthoDB" id="1809291at2"/>
<evidence type="ECO:0000313" key="4">
    <source>
        <dbReference type="Proteomes" id="UP000442469"/>
    </source>
</evidence>
<reference evidence="1 3" key="1">
    <citation type="submission" date="2014-04" db="EMBL/GenBank/DDBJ databases">
        <authorList>
            <person name="Bishop-Lilly K.A."/>
            <person name="Broomall S.M."/>
            <person name="Chain P.S."/>
            <person name="Chertkov O."/>
            <person name="Coyne S.R."/>
            <person name="Daligault H.E."/>
            <person name="Davenport K.W."/>
            <person name="Erkkila T."/>
            <person name="Frey K.G."/>
            <person name="Gibbons H.S."/>
            <person name="Gu W."/>
            <person name="Jaissle J."/>
            <person name="Johnson S.L."/>
            <person name="Koroleva G.I."/>
            <person name="Ladner J.T."/>
            <person name="Lo C.-C."/>
            <person name="Minogue T.D."/>
            <person name="Munk C."/>
            <person name="Palacios G.F."/>
            <person name="Redden C.L."/>
            <person name="Rosenzweig C.N."/>
            <person name="Scholz M.B."/>
            <person name="Teshima H."/>
            <person name="Xu Y."/>
        </authorList>
    </citation>
    <scope>NUCLEOTIDE SEQUENCE [LARGE SCALE GENOMIC DNA]</scope>
    <source>
        <strain evidence="1 3">8244</strain>
    </source>
</reference>
<dbReference type="EMBL" id="WNZZ01000001">
    <property type="protein sequence ID" value="MUG21043.1"/>
    <property type="molecule type" value="Genomic_DNA"/>
</dbReference>
<protein>
    <submittedName>
        <fullName evidence="1">Spore germination gerPA/gerPF family protein</fullName>
    </submittedName>
</protein>
<evidence type="ECO:0000313" key="3">
    <source>
        <dbReference type="Proteomes" id="UP000029278"/>
    </source>
</evidence>
<organism evidence="1 3">
    <name type="scientific">Paenibacillus macerans</name>
    <name type="common">Bacillus macerans</name>
    <dbReference type="NCBI Taxonomy" id="44252"/>
    <lineage>
        <taxon>Bacteria</taxon>
        <taxon>Bacillati</taxon>
        <taxon>Bacillota</taxon>
        <taxon>Bacilli</taxon>
        <taxon>Bacillales</taxon>
        <taxon>Paenibacillaceae</taxon>
        <taxon>Paenibacillus</taxon>
    </lineage>
</organism>
<proteinExistence type="predicted"/>
<sequence>MYGRPSIITNNIYILKINSIENASAVNIGENYLIDWNNSSKHTHGFGNNSGDDSGFFGLRSAIDDRDLIDAPSFFNKVKELNCCS</sequence>
<dbReference type="AlphaFoldDB" id="A0A090YQL6"/>
<dbReference type="STRING" id="44252.DJ90_1299"/>
<dbReference type="EMBL" id="JMQA01000047">
    <property type="protein sequence ID" value="KFM94420.1"/>
    <property type="molecule type" value="Genomic_DNA"/>
</dbReference>
<comment type="caution">
    <text evidence="1">The sequence shown here is derived from an EMBL/GenBank/DDBJ whole genome shotgun (WGS) entry which is preliminary data.</text>
</comment>
<keyword evidence="3" id="KW-1185">Reference proteome</keyword>
<dbReference type="Proteomes" id="UP000442469">
    <property type="component" value="Unassembled WGS sequence"/>
</dbReference>
<gene>
    <name evidence="1" type="ORF">DJ90_1299</name>
    <name evidence="2" type="ORF">GNQ08_01170</name>
</gene>
<dbReference type="RefSeq" id="WP_036618571.1">
    <property type="nucleotide sequence ID" value="NZ_CP086393.1"/>
</dbReference>
<reference evidence="2 4" key="2">
    <citation type="submission" date="2019-11" db="EMBL/GenBank/DDBJ databases">
        <title>Draft genome sequences of five Paenibacillus species of dairy origin.</title>
        <authorList>
            <person name="Olajide A.M."/>
            <person name="Chen S."/>
            <person name="Lapointe G."/>
        </authorList>
    </citation>
    <scope>NUCLEOTIDE SEQUENCE [LARGE SCALE GENOMIC DNA]</scope>
    <source>
        <strain evidence="2 4">3CT49</strain>
    </source>
</reference>
<evidence type="ECO:0000313" key="1">
    <source>
        <dbReference type="EMBL" id="KFM94420.1"/>
    </source>
</evidence>
<dbReference type="HOGENOM" id="CLU_196530_0_0_9"/>
<name>A0A090YQL6_PAEMA</name>